<sequence length="902" mass="104641">METHLGWKDASLYADRSPSRKADERVNRSGSRAPGAGPRTIDISSPKGELGIASRSASAFGRRSGTSSPLERVIDGADVIGGLSCTRDLHRGLMEQKLQNIQHEADVMQEELKETNSRLSRVTKQLNEQKVEFSSLTQRYGETVEKLTATEGSVKRLEEHLVHERQQHANVRGECDRLKTMLQETQWEVERARRELQQERERPTVDQSEVQRLLNDRTRYIPTGEVQQRIDEIRDTHKAFAGRLTDSFSVLLRAQEEDEASAIATRNSVLSLVAEFESKLNGVEDVLTSLQEQMLAFSEVSEQETMEMINTLIVENKELWKHLSKLKGENETLSTKLEAERRRGDVVPRDQHECTQKKLALTTDKLTDALEAIETQTRQRKAHEAQINELKATNRSLKDQIKRLTGDISAAQAEAGQCKDQLRENKITVKESTRRADELWELLSVERRQSGEKIAQMTEDCKKLRRDCENLSERLAKEQEKARKECQRLKDELHKAEESAKTLQRELNNRDLSFENYKQQSEGQQQEMARSMKEDLAKTKKRLEHELDVTQRRLQKQLDAVGELERERDKERSERRAVEATVAKLEAELAGLRTENQQQQYRLQQLTERTQRMDLEADHLRQKRDSAENEVRQLQLELNRLQDQKCEVEQQLAKERETHTHDSQKYKEDVQKIDKNSNTLQEKLHKARLRITELEQQQQKSLKEADDEKKLEEKNLQLQTQNREVKLENESLREEIKRINKKMKSVEHLSKQLEDARERLLVLPALREAAEEARRDVERAVEETEALRQERDTMAEKLDSFLDIRRRAPKTDVEWTHLLHNVKEQVQQLDGKPSMPRSWKQQEGIPLSITTRPGGYSEMYRNNQRSLSGGRKQQQCSATQGCCQLVESPTQSNGATMPRPWR</sequence>
<name>A0A1G4HY53_TRYEQ</name>
<gene>
    <name evidence="3" type="ORF">TEOVI_000509500</name>
</gene>
<dbReference type="SMR" id="A0A1G4HY53"/>
<dbReference type="VEuPathDB" id="TriTrypDB:TEOVI_000509500"/>
<evidence type="ECO:0000313" key="4">
    <source>
        <dbReference type="Proteomes" id="UP000195570"/>
    </source>
</evidence>
<comment type="caution">
    <text evidence="3">The sequence shown here is derived from an EMBL/GenBank/DDBJ whole genome shotgun (WGS) entry which is preliminary data.</text>
</comment>
<feature type="region of interest" description="Disordered" evidence="2">
    <location>
        <begin position="1"/>
        <end position="47"/>
    </location>
</feature>
<feature type="coiled-coil region" evidence="1">
    <location>
        <begin position="175"/>
        <end position="202"/>
    </location>
</feature>
<dbReference type="PANTHER" id="PTHR23159">
    <property type="entry name" value="CENTROSOMAL PROTEIN 2"/>
    <property type="match status" value="1"/>
</dbReference>
<dbReference type="PANTHER" id="PTHR23159:SF60">
    <property type="entry name" value="SPINDLE ASSEMBLY ABNORMAL PROTEIN 4"/>
    <property type="match status" value="1"/>
</dbReference>
<accession>A0A1G4HY53</accession>
<dbReference type="EMBL" id="CZPT02000020">
    <property type="protein sequence ID" value="SCU64221.1"/>
    <property type="molecule type" value="Genomic_DNA"/>
</dbReference>
<feature type="coiled-coil region" evidence="1">
    <location>
        <begin position="91"/>
        <end position="132"/>
    </location>
</feature>
<feature type="compositionally biased region" description="Basic and acidic residues" evidence="2">
    <location>
        <begin position="17"/>
        <end position="27"/>
    </location>
</feature>
<protein>
    <submittedName>
        <fullName evidence="3">Uncharacterized protein</fullName>
    </submittedName>
</protein>
<dbReference type="AlphaFoldDB" id="A0A1G4HY53"/>
<organism evidence="3 4">
    <name type="scientific">Trypanosoma equiperdum</name>
    <dbReference type="NCBI Taxonomy" id="5694"/>
    <lineage>
        <taxon>Eukaryota</taxon>
        <taxon>Discoba</taxon>
        <taxon>Euglenozoa</taxon>
        <taxon>Kinetoplastea</taxon>
        <taxon>Metakinetoplastina</taxon>
        <taxon>Trypanosomatida</taxon>
        <taxon>Trypanosomatidae</taxon>
        <taxon>Trypanosoma</taxon>
    </lineage>
</organism>
<dbReference type="RefSeq" id="XP_067076010.1">
    <property type="nucleotide sequence ID" value="XM_067219909.1"/>
</dbReference>
<proteinExistence type="predicted"/>
<evidence type="ECO:0000256" key="2">
    <source>
        <dbReference type="SAM" id="MobiDB-lite"/>
    </source>
</evidence>
<dbReference type="Proteomes" id="UP000195570">
    <property type="component" value="Unassembled WGS sequence"/>
</dbReference>
<feature type="coiled-coil region" evidence="1">
    <location>
        <begin position="447"/>
        <end position="797"/>
    </location>
</feature>
<keyword evidence="4" id="KW-1185">Reference proteome</keyword>
<keyword evidence="1" id="KW-0175">Coiled coil</keyword>
<evidence type="ECO:0000313" key="3">
    <source>
        <dbReference type="EMBL" id="SCU64221.1"/>
    </source>
</evidence>
<feature type="coiled-coil region" evidence="1">
    <location>
        <begin position="323"/>
        <end position="414"/>
    </location>
</feature>
<evidence type="ECO:0000256" key="1">
    <source>
        <dbReference type="SAM" id="Coils"/>
    </source>
</evidence>
<reference evidence="3" key="1">
    <citation type="submission" date="2016-09" db="EMBL/GenBank/DDBJ databases">
        <authorList>
            <person name="Hebert L."/>
            <person name="Moumen B."/>
        </authorList>
    </citation>
    <scope>NUCLEOTIDE SEQUENCE [LARGE SCALE GENOMIC DNA]</scope>
    <source>
        <strain evidence="3">OVI</strain>
    </source>
</reference>
<dbReference type="GeneID" id="92379035"/>